<dbReference type="Proteomes" id="UP000019471">
    <property type="component" value="Unassembled WGS sequence"/>
</dbReference>
<keyword evidence="2" id="KW-1185">Reference proteome</keyword>
<reference evidence="1 2" key="1">
    <citation type="submission" date="2013-03" db="EMBL/GenBank/DDBJ databases">
        <title>The Genome Sequence of Cladophialophora psammophila CBS 110553.</title>
        <authorList>
            <consortium name="The Broad Institute Genomics Platform"/>
            <person name="Cuomo C."/>
            <person name="de Hoog S."/>
            <person name="Gorbushina A."/>
            <person name="Walker B."/>
            <person name="Young S.K."/>
            <person name="Zeng Q."/>
            <person name="Gargeya S."/>
            <person name="Fitzgerald M."/>
            <person name="Haas B."/>
            <person name="Abouelleil A."/>
            <person name="Allen A.W."/>
            <person name="Alvarado L."/>
            <person name="Arachchi H.M."/>
            <person name="Berlin A.M."/>
            <person name="Chapman S.B."/>
            <person name="Gainer-Dewar J."/>
            <person name="Goldberg J."/>
            <person name="Griggs A."/>
            <person name="Gujja S."/>
            <person name="Hansen M."/>
            <person name="Howarth C."/>
            <person name="Imamovic A."/>
            <person name="Ireland A."/>
            <person name="Larimer J."/>
            <person name="McCowan C."/>
            <person name="Murphy C."/>
            <person name="Pearson M."/>
            <person name="Poon T.W."/>
            <person name="Priest M."/>
            <person name="Roberts A."/>
            <person name="Saif S."/>
            <person name="Shea T."/>
            <person name="Sisk P."/>
            <person name="Sykes S."/>
            <person name="Wortman J."/>
            <person name="Nusbaum C."/>
            <person name="Birren B."/>
        </authorList>
    </citation>
    <scope>NUCLEOTIDE SEQUENCE [LARGE SCALE GENOMIC DNA]</scope>
    <source>
        <strain evidence="1 2">CBS 110553</strain>
    </source>
</reference>
<accession>W9WQP2</accession>
<dbReference type="RefSeq" id="XP_007745364.1">
    <property type="nucleotide sequence ID" value="XM_007747174.1"/>
</dbReference>
<dbReference type="AlphaFoldDB" id="W9WQP2"/>
<protein>
    <submittedName>
        <fullName evidence="1">Uncharacterized protein</fullName>
    </submittedName>
</protein>
<dbReference type="EMBL" id="AMGX01000009">
    <property type="protein sequence ID" value="EXJ70512.1"/>
    <property type="molecule type" value="Genomic_DNA"/>
</dbReference>
<evidence type="ECO:0000313" key="1">
    <source>
        <dbReference type="EMBL" id="EXJ70512.1"/>
    </source>
</evidence>
<evidence type="ECO:0000313" key="2">
    <source>
        <dbReference type="Proteomes" id="UP000019471"/>
    </source>
</evidence>
<dbReference type="eggNOG" id="ENOG502T7YQ">
    <property type="taxonomic scope" value="Eukaryota"/>
</dbReference>
<comment type="caution">
    <text evidence="1">The sequence shown here is derived from an EMBL/GenBank/DDBJ whole genome shotgun (WGS) entry which is preliminary data.</text>
</comment>
<dbReference type="OrthoDB" id="4137691at2759"/>
<dbReference type="HOGENOM" id="CLU_046319_0_0_1"/>
<proteinExistence type="predicted"/>
<organism evidence="1 2">
    <name type="scientific">Cladophialophora psammophila CBS 110553</name>
    <dbReference type="NCBI Taxonomy" id="1182543"/>
    <lineage>
        <taxon>Eukaryota</taxon>
        <taxon>Fungi</taxon>
        <taxon>Dikarya</taxon>
        <taxon>Ascomycota</taxon>
        <taxon>Pezizomycotina</taxon>
        <taxon>Eurotiomycetes</taxon>
        <taxon>Chaetothyriomycetidae</taxon>
        <taxon>Chaetothyriales</taxon>
        <taxon>Herpotrichiellaceae</taxon>
        <taxon>Cladophialophora</taxon>
    </lineage>
</organism>
<gene>
    <name evidence="1" type="ORF">A1O5_06581</name>
</gene>
<name>W9WQP2_9EURO</name>
<dbReference type="GeneID" id="19191291"/>
<sequence>MSGGPWRTRLRNELCPSILRFRFIYRSWSSSPLQAAKRGRLPTYAKPAKPKTPGAALETVAKSEQTLGKDGSYYISPDLASALHGLGFFSIPTVVKVLRRLCQELKQAPPANALLSATTQQRFIQLSEEGLGSAEVALMRDPQILRKAFHSLGQNAFHTQNRKGQEGCDALRMTFFAGETDAGVDAAAAEIALGNAMGRQENRLSPRISDFIKAKALQRSDWRAITLYLDEMSTKSGTEASARENYNLAKDLVDMVEPSKQLRRQNPSLLQNYKLPWRVLHDAADSYLSYLDQGPAYDQVQSDLESAIRDGLFKFSDLAAAPFALRQPGVIEKHSKEWLELATQSASAGDPDSALQLAFYHLRKDGWRPVEPNKKRRDWTGIEWLAVSAALSAPETGSMAVKYLGLAHLLREHGYADEGISWIDFAKESIGEAGLDPENKWHNYLGEFQQAWKDTDESLKKYEKSSNEFLAQLEQT</sequence>